<gene>
    <name evidence="1" type="ORF">HNR39_004085</name>
</gene>
<protein>
    <submittedName>
        <fullName evidence="1">Uncharacterized protein</fullName>
    </submittedName>
</protein>
<organism evidence="1 2">
    <name type="scientific">Glaciimonas immobilis</name>
    <dbReference type="NCBI Taxonomy" id="728004"/>
    <lineage>
        <taxon>Bacteria</taxon>
        <taxon>Pseudomonadati</taxon>
        <taxon>Pseudomonadota</taxon>
        <taxon>Betaproteobacteria</taxon>
        <taxon>Burkholderiales</taxon>
        <taxon>Oxalobacteraceae</taxon>
        <taxon>Glaciimonas</taxon>
    </lineage>
</organism>
<sequence length="1776" mass="197014">MAIINSTSASYATFPAAAPPHSASCSAPQSTTTFATCPLPDAATKLSAYPSLHQHFKGCFTSPRHVPGGGDSVHSKPRHLNRRQLSAIRDREIAARDADLCAIDWHFYSGIDQDMRAVPAPGWPTISSACVSVFSSFTPLAIWTAIRTHNGFEFPQVAKPNGPSSTRIPTPDTAYRSEYVASVGNNNAAPGASELPPSLPTRFPTLGDVVTSLVNCGQKIGDALPYWPALLPTASAEVRAYMNPLGDWRHQKVGAQPLLVPASIATATMTASLPVPSGHPLNFGPLPVKGPLWSSIVQEASMNGIIAFRRWPADFAQDIRLKGIASERPNDSTLALDQLIEAFDSVMPRIIGASALVDPYQFSVLKYAIQNQLPSGFGDGAPIDPARPQPAQLQAALQAEAAQLFFNVLGQISILAGAEAFQKLISERLQIALVNNPTMRSLPALVDRIQAEIIKELDRLIPTLDAGGHATLHKLARWFVEARLISIDPLFSSRINLRHLDFDHTRYESDDAALMRIGAGFINQFPAKSKAMLTPEILKEVALHGLIDTDPSHWPPAVNAALLRLYKTFAATDPGQPSGTVDERMKAAIAFMIAPEMEKIRRLQAVEVKEKEYLATVSNPSSDEGLHQREAQAAAHALATSKFNLYSLGLEQMPLRDRQNILNACHKDQLTVYLPRAILYDATHEGVAHKATFNAVSGLILRTGALGTEKDAEYYALSEGRAWASPVVHTVTQPIRKAGGINQYVIKNHAAFTRGTGFSNQTRFETEAVDIKAANLDEIARVVSSLQGYPSELNKKFHNLSPPQSEGPTGAEKFFHSTIFLLGETFFGFLPGGPCFIVAADIAAMVLAPGKTDEEKAEQVMAFGTDGLFCASGMLKAGSTRTLIRSYRPLMRYMTPEKFAADKVLKQKLAHPSETGVEAGLFTDRGRPVESAHFATASKDLPFMTGISEFFDPSPIKASEYPDTILLHENALNIPSNLVPEGVIQKPEGGPVFLVLSEVKSKERVGYMWNESVGQMERQSKEWLNFYEKFMDRDPKVLALFTEDSPHRLSSAYISDRLYDNECFNTLHQRPYDSHLPYRLPEPERGVYTVEKQRYLKHKNKYYLLATTLESTATERIVGEGMPEDLQLDVYFDGTAWRITKTYLITPVLNLPASVTSFEGALKEGFNLPDGWEATGAYIDNHNSEQFIFSFEDREGNIVHRRGPNRKNALETLLPEDFDEKGCNKVRRSPVHLTSAACSTLGSHIVPLSSGAVRKVARDRIIAMDVETRPYYERVPLRLEIVRDVQRINNLLEKNPELGRRLMGLVSDMRTKPILDLPGVILNMGSLMQGPAHSADPVESLMKVSEFWEKIAAQITVNSPDGFHIGDEVVHEASRLGQQLCNNLLSHSDLGRIYSKDVRELNYLDKAYRKEFITQKQKLSTRLWRTALGSVNRSRFMAIDEWTFELVAKGLPEIRSKFGEEVAHKMSEVYSDSHELAGKIRDWSRIHPDLFWKRCAKYFHVPEERSPISENKLMETLATFRTSAHPDNMRKLRVIKPLIGPDGTEYRFNAEEHAQGIVQESSLFGNVVAAFTYEEGKQRGALFVTTTTFSTPTISTSELPETLQHELSHLAIPNSAEEIYLDAARSKYGYLPEGALRRQADVLLESPMAFLKFAEDNVAVKPRFLAHCMDVIPEFMKIHFPEGIANGNVDTGRFEQFLFALYKGPAHIKIKAFLMPDFFVGWLEDMKEGLLDTAGGSGAGAQARPKREETLNDLYNPMQRLLVRDAFRQGRCERKG</sequence>
<proteinExistence type="predicted"/>
<comment type="caution">
    <text evidence="1">The sequence shown here is derived from an EMBL/GenBank/DDBJ whole genome shotgun (WGS) entry which is preliminary data.</text>
</comment>
<dbReference type="RefSeq" id="WP_168056391.1">
    <property type="nucleotide sequence ID" value="NZ_JAAOZT010000009.1"/>
</dbReference>
<evidence type="ECO:0000313" key="2">
    <source>
        <dbReference type="Proteomes" id="UP000571084"/>
    </source>
</evidence>
<name>A0A840S0G9_9BURK</name>
<dbReference type="Proteomes" id="UP000571084">
    <property type="component" value="Unassembled WGS sequence"/>
</dbReference>
<keyword evidence="2" id="KW-1185">Reference proteome</keyword>
<accession>A0A840S0G9</accession>
<evidence type="ECO:0000313" key="1">
    <source>
        <dbReference type="EMBL" id="MBB5202221.1"/>
    </source>
</evidence>
<reference evidence="1 2" key="1">
    <citation type="submission" date="2020-08" db="EMBL/GenBank/DDBJ databases">
        <title>Genomic Encyclopedia of Type Strains, Phase IV (KMG-IV): sequencing the most valuable type-strain genomes for metagenomic binning, comparative biology and taxonomic classification.</title>
        <authorList>
            <person name="Goeker M."/>
        </authorList>
    </citation>
    <scope>NUCLEOTIDE SEQUENCE [LARGE SCALE GENOMIC DNA]</scope>
    <source>
        <strain evidence="1 2">DSM 23240</strain>
    </source>
</reference>
<dbReference type="EMBL" id="JACHHQ010000012">
    <property type="protein sequence ID" value="MBB5202221.1"/>
    <property type="molecule type" value="Genomic_DNA"/>
</dbReference>